<evidence type="ECO:0000313" key="1">
    <source>
        <dbReference type="EMBL" id="KAF5345329.1"/>
    </source>
</evidence>
<comment type="caution">
    <text evidence="1">The sequence shown here is derived from an EMBL/GenBank/DDBJ whole genome shotgun (WGS) entry which is preliminary data.</text>
</comment>
<name>A0A8H5FQF3_9AGAR</name>
<organism evidence="1 2">
    <name type="scientific">Tetrapyrgos nigripes</name>
    <dbReference type="NCBI Taxonomy" id="182062"/>
    <lineage>
        <taxon>Eukaryota</taxon>
        <taxon>Fungi</taxon>
        <taxon>Dikarya</taxon>
        <taxon>Basidiomycota</taxon>
        <taxon>Agaricomycotina</taxon>
        <taxon>Agaricomycetes</taxon>
        <taxon>Agaricomycetidae</taxon>
        <taxon>Agaricales</taxon>
        <taxon>Marasmiineae</taxon>
        <taxon>Marasmiaceae</taxon>
        <taxon>Tetrapyrgos</taxon>
    </lineage>
</organism>
<reference evidence="1 2" key="1">
    <citation type="journal article" date="2020" name="ISME J.">
        <title>Uncovering the hidden diversity of litter-decomposition mechanisms in mushroom-forming fungi.</title>
        <authorList>
            <person name="Floudas D."/>
            <person name="Bentzer J."/>
            <person name="Ahren D."/>
            <person name="Johansson T."/>
            <person name="Persson P."/>
            <person name="Tunlid A."/>
        </authorList>
    </citation>
    <scope>NUCLEOTIDE SEQUENCE [LARGE SCALE GENOMIC DNA]</scope>
    <source>
        <strain evidence="1 2">CBS 291.85</strain>
    </source>
</reference>
<evidence type="ECO:0000313" key="2">
    <source>
        <dbReference type="Proteomes" id="UP000559256"/>
    </source>
</evidence>
<gene>
    <name evidence="1" type="ORF">D9758_008490</name>
</gene>
<dbReference type="OrthoDB" id="5362978at2759"/>
<dbReference type="AlphaFoldDB" id="A0A8H5FQF3"/>
<sequence>MLVLEQSTAGLSDSSLPVIHIVRYTRDPSLTSTADDDGANGSQEATVLTLSPSLNATEGFRIEQDDTPASPSSNRPFEYPVYPEEPGLDNLPLAPESLDYAHSDLPWQVSTQGALLPCVTALDHIRANGLEEFCDPVHFSLLWESILNYFFPTSEGFTVTQAYPNSSASSPYQSGDSDTASICFICYHKPRSGMYRLESFSSDERGPPLALIRLFSPLDFHNVHLRDTAEQYVQNQLDNFSPFSDYSNVLAISAMGKAWRGWTKDISYRDEEDGQASSSAYMDCPWMEDVTSEPGWDMLRVLVDSVTAQTQSGEHSLC</sequence>
<dbReference type="EMBL" id="JAACJM010000113">
    <property type="protein sequence ID" value="KAF5345329.1"/>
    <property type="molecule type" value="Genomic_DNA"/>
</dbReference>
<proteinExistence type="predicted"/>
<protein>
    <submittedName>
        <fullName evidence="1">Uncharacterized protein</fullName>
    </submittedName>
</protein>
<accession>A0A8H5FQF3</accession>
<keyword evidence="2" id="KW-1185">Reference proteome</keyword>
<dbReference type="Proteomes" id="UP000559256">
    <property type="component" value="Unassembled WGS sequence"/>
</dbReference>